<evidence type="ECO:0000313" key="2">
    <source>
        <dbReference type="EMBL" id="CAA9302924.1"/>
    </source>
</evidence>
<feature type="compositionally biased region" description="Basic and acidic residues" evidence="1">
    <location>
        <begin position="245"/>
        <end position="254"/>
    </location>
</feature>
<gene>
    <name evidence="2" type="ORF">AVDCRST_MAG89-601</name>
</gene>
<feature type="compositionally biased region" description="Basic residues" evidence="1">
    <location>
        <begin position="114"/>
        <end position="124"/>
    </location>
</feature>
<feature type="compositionally biased region" description="Basic residues" evidence="1">
    <location>
        <begin position="132"/>
        <end position="141"/>
    </location>
</feature>
<feature type="compositionally biased region" description="Basic and acidic residues" evidence="1">
    <location>
        <begin position="189"/>
        <end position="198"/>
    </location>
</feature>
<feature type="compositionally biased region" description="Low complexity" evidence="1">
    <location>
        <begin position="35"/>
        <end position="45"/>
    </location>
</feature>
<feature type="non-terminal residue" evidence="2">
    <location>
        <position position="1"/>
    </location>
</feature>
<feature type="compositionally biased region" description="Low complexity" evidence="1">
    <location>
        <begin position="1"/>
        <end position="10"/>
    </location>
</feature>
<dbReference type="AlphaFoldDB" id="A0A6J4KDI1"/>
<organism evidence="2">
    <name type="scientific">uncultured Gemmatimonadota bacterium</name>
    <dbReference type="NCBI Taxonomy" id="203437"/>
    <lineage>
        <taxon>Bacteria</taxon>
        <taxon>Pseudomonadati</taxon>
        <taxon>Gemmatimonadota</taxon>
        <taxon>environmental samples</taxon>
    </lineage>
</organism>
<proteinExistence type="predicted"/>
<reference evidence="2" key="1">
    <citation type="submission" date="2020-02" db="EMBL/GenBank/DDBJ databases">
        <authorList>
            <person name="Meier V. D."/>
        </authorList>
    </citation>
    <scope>NUCLEOTIDE SEQUENCE</scope>
    <source>
        <strain evidence="2">AVDCRST_MAG89</strain>
    </source>
</reference>
<feature type="region of interest" description="Disordered" evidence="1">
    <location>
        <begin position="1"/>
        <end position="254"/>
    </location>
</feature>
<name>A0A6J4KDI1_9BACT</name>
<evidence type="ECO:0000256" key="1">
    <source>
        <dbReference type="SAM" id="MobiDB-lite"/>
    </source>
</evidence>
<dbReference type="EMBL" id="CADCTV010000134">
    <property type="protein sequence ID" value="CAA9302924.1"/>
    <property type="molecule type" value="Genomic_DNA"/>
</dbReference>
<accession>A0A6J4KDI1</accession>
<protein>
    <submittedName>
        <fullName evidence="2">Uncharacterized protein</fullName>
    </submittedName>
</protein>
<sequence length="254" mass="26995">DRCPRIAAGRHVARRRAGERPAAHVRGVGAGGGDRLLSGSVPAGAARGGHRRAPLRSGGPRQGGARRGASGTDVRDRHHHRHGAADGCGAADRGRGVRCGWAGAGLPDQEPARPQRRPVLRAGRHAADLRGQRHPVRRGHLPRGLALSRDGEVGGGARRQDRLPSPALGKRPGGRSPDGVGRGRPAVLRKGDGDEVHREHHLLRQRQLRAALPGIRHGPHRPRGRVPGVPPVRPRRRAGAVHRPGSGDRPDRQP</sequence>
<feature type="non-terminal residue" evidence="2">
    <location>
        <position position="254"/>
    </location>
</feature>